<dbReference type="Proteomes" id="UP000001542">
    <property type="component" value="Unassembled WGS sequence"/>
</dbReference>
<dbReference type="Gene3D" id="1.25.10.10">
    <property type="entry name" value="Leucine-rich Repeat Variant"/>
    <property type="match status" value="1"/>
</dbReference>
<dbReference type="SUPFAM" id="SSF48371">
    <property type="entry name" value="ARM repeat"/>
    <property type="match status" value="1"/>
</dbReference>
<reference evidence="2" key="2">
    <citation type="journal article" date="2007" name="Science">
        <title>Draft genome sequence of the sexually transmitted pathogen Trichomonas vaginalis.</title>
        <authorList>
            <person name="Carlton J.M."/>
            <person name="Hirt R.P."/>
            <person name="Silva J.C."/>
            <person name="Delcher A.L."/>
            <person name="Schatz M."/>
            <person name="Zhao Q."/>
            <person name="Wortman J.R."/>
            <person name="Bidwell S.L."/>
            <person name="Alsmark U.C.M."/>
            <person name="Besteiro S."/>
            <person name="Sicheritz-Ponten T."/>
            <person name="Noel C.J."/>
            <person name="Dacks J.B."/>
            <person name="Foster P.G."/>
            <person name="Simillion C."/>
            <person name="Van de Peer Y."/>
            <person name="Miranda-Saavedra D."/>
            <person name="Barton G.J."/>
            <person name="Westrop G.D."/>
            <person name="Mueller S."/>
            <person name="Dessi D."/>
            <person name="Fiori P.L."/>
            <person name="Ren Q."/>
            <person name="Paulsen I."/>
            <person name="Zhang H."/>
            <person name="Bastida-Corcuera F.D."/>
            <person name="Simoes-Barbosa A."/>
            <person name="Brown M.T."/>
            <person name="Hayes R.D."/>
            <person name="Mukherjee M."/>
            <person name="Okumura C.Y."/>
            <person name="Schneider R."/>
            <person name="Smith A.J."/>
            <person name="Vanacova S."/>
            <person name="Villalvazo M."/>
            <person name="Haas B.J."/>
            <person name="Pertea M."/>
            <person name="Feldblyum T.V."/>
            <person name="Utterback T.R."/>
            <person name="Shu C.L."/>
            <person name="Osoegawa K."/>
            <person name="de Jong P.J."/>
            <person name="Hrdy I."/>
            <person name="Horvathova L."/>
            <person name="Zubacova Z."/>
            <person name="Dolezal P."/>
            <person name="Malik S.B."/>
            <person name="Logsdon J.M. Jr."/>
            <person name="Henze K."/>
            <person name="Gupta A."/>
            <person name="Wang C.C."/>
            <person name="Dunne R.L."/>
            <person name="Upcroft J.A."/>
            <person name="Upcroft P."/>
            <person name="White O."/>
            <person name="Salzberg S.L."/>
            <person name="Tang P."/>
            <person name="Chiu C.-H."/>
            <person name="Lee Y.-S."/>
            <person name="Embley T.M."/>
            <person name="Coombs G.H."/>
            <person name="Mottram J.C."/>
            <person name="Tachezy J."/>
            <person name="Fraser-Liggett C.M."/>
            <person name="Johnson P.J."/>
        </authorList>
    </citation>
    <scope>NUCLEOTIDE SEQUENCE [LARGE SCALE GENOMIC DNA]</scope>
    <source>
        <strain evidence="2">G3</strain>
    </source>
</reference>
<dbReference type="GO" id="GO:0043539">
    <property type="term" value="F:protein serine/threonine kinase activator activity"/>
    <property type="evidence" value="ECO:0000318"/>
    <property type="project" value="GO_Central"/>
</dbReference>
<keyword evidence="3" id="KW-1185">Reference proteome</keyword>
<reference evidence="2" key="1">
    <citation type="submission" date="2006-10" db="EMBL/GenBank/DDBJ databases">
        <authorList>
            <person name="Amadeo P."/>
            <person name="Zhao Q."/>
            <person name="Wortman J."/>
            <person name="Fraser-Liggett C."/>
            <person name="Carlton J."/>
        </authorList>
    </citation>
    <scope>NUCLEOTIDE SEQUENCE</scope>
    <source>
        <strain evidence="2">G3</strain>
    </source>
</reference>
<dbReference type="PANTHER" id="PTHR10182:SF3">
    <property type="entry name" value="PROTEIN MO25"/>
    <property type="match status" value="1"/>
</dbReference>
<dbReference type="eggNOG" id="KOG1566">
    <property type="taxonomic scope" value="Eukaryota"/>
</dbReference>
<protein>
    <submittedName>
        <fullName evidence="2">Uncharacterized protein</fullName>
    </submittedName>
</protein>
<proteinExistence type="inferred from homology"/>
<dbReference type="VEuPathDB" id="TrichDB:TVAG_064500"/>
<dbReference type="FunFam" id="1.25.10.10:FF:001305">
    <property type="entry name" value="Uncharacterized protein"/>
    <property type="match status" value="1"/>
</dbReference>
<comment type="similarity">
    <text evidence="1">Belongs to the Mo25 family.</text>
</comment>
<organism evidence="2 3">
    <name type="scientific">Trichomonas vaginalis (strain ATCC PRA-98 / G3)</name>
    <dbReference type="NCBI Taxonomy" id="412133"/>
    <lineage>
        <taxon>Eukaryota</taxon>
        <taxon>Metamonada</taxon>
        <taxon>Parabasalia</taxon>
        <taxon>Trichomonadida</taxon>
        <taxon>Trichomonadidae</taxon>
        <taxon>Trichomonas</taxon>
    </lineage>
</organism>
<evidence type="ECO:0000313" key="2">
    <source>
        <dbReference type="EMBL" id="EAY07903.1"/>
    </source>
</evidence>
<dbReference type="STRING" id="5722.A2EHC5"/>
<gene>
    <name evidence="2" type="ORF">TVAG_064500</name>
</gene>
<dbReference type="KEGG" id="tva:4765798"/>
<dbReference type="InterPro" id="IPR011989">
    <property type="entry name" value="ARM-like"/>
</dbReference>
<dbReference type="RefSeq" id="XP_001320126.1">
    <property type="nucleotide sequence ID" value="XM_001320091.1"/>
</dbReference>
<accession>A2EHC5</accession>
<dbReference type="AlphaFoldDB" id="A2EHC5"/>
<evidence type="ECO:0000256" key="1">
    <source>
        <dbReference type="ARBA" id="ARBA00011012"/>
    </source>
</evidence>
<dbReference type="PANTHER" id="PTHR10182">
    <property type="entry name" value="CALCIUM-BINDING PROTEIN 39-RELATED"/>
    <property type="match status" value="1"/>
</dbReference>
<dbReference type="VEuPathDB" id="TrichDB:TVAGG3_0349980"/>
<dbReference type="OrthoDB" id="609103at2759"/>
<dbReference type="Pfam" id="PF08569">
    <property type="entry name" value="Mo25"/>
    <property type="match status" value="1"/>
</dbReference>
<dbReference type="InterPro" id="IPR013878">
    <property type="entry name" value="Mo25"/>
</dbReference>
<evidence type="ECO:0000313" key="3">
    <source>
        <dbReference type="Proteomes" id="UP000001542"/>
    </source>
</evidence>
<dbReference type="OMA" id="DFFCFFR"/>
<name>A2EHC5_TRIV3</name>
<dbReference type="GO" id="GO:0035556">
    <property type="term" value="P:intracellular signal transduction"/>
    <property type="evidence" value="ECO:0000318"/>
    <property type="project" value="GO_Central"/>
</dbReference>
<dbReference type="InParanoid" id="A2EHC5"/>
<sequence>MSIFGHMKPSRIVKKAMDGLAGFRETTFAEDKAQYLEIISKNFGRMTDILYKKIDGEEASSKSLQLINEIAATNFILDGILILSNLPVEHRRQFTMIFTGAVAYKNNGESPLVKYIEQDPDIIDTIIHLYNNPELAITAGEMLRVCATYESLTKQILSKSSVNQLFKFFTVPLFDVAADSFSLFREILLSSPIAKQYIRDNYDFIVEKLNQFSEKSHYASSLQSLRLIRELIETNEVFNMLYLSSDRNFDLILQHFTSQYKNIAIEALKIFKLFIDFKKSSEKIRKFTKDNKDNLIKYADALLDFPLDQSFRTNLIDTIQNQQ</sequence>
<dbReference type="SMR" id="A2EHC5"/>
<dbReference type="InterPro" id="IPR016024">
    <property type="entry name" value="ARM-type_fold"/>
</dbReference>
<dbReference type="EMBL" id="DS113389">
    <property type="protein sequence ID" value="EAY07903.1"/>
    <property type="molecule type" value="Genomic_DNA"/>
</dbReference>